<dbReference type="Pfam" id="PF13540">
    <property type="entry name" value="RCC1_2"/>
    <property type="match status" value="2"/>
</dbReference>
<gene>
    <name evidence="3" type="primary">LOC113797100</name>
</gene>
<feature type="repeat" description="RCC1" evidence="1">
    <location>
        <begin position="302"/>
        <end position="357"/>
    </location>
</feature>
<feature type="repeat" description="RCC1" evidence="1">
    <location>
        <begin position="416"/>
        <end position="465"/>
    </location>
</feature>
<feature type="repeat" description="RCC1" evidence="1">
    <location>
        <begin position="358"/>
        <end position="415"/>
    </location>
</feature>
<dbReference type="InParanoid" id="A0A6P6YD04"/>
<accession>A0A6P6YD04</accession>
<dbReference type="PRINTS" id="PR00633">
    <property type="entry name" value="RCCNDNSATION"/>
</dbReference>
<sequence>MLLIKSYGRRLYKCIHVSQFRQIRMRPQDPEQVATMEEYEFAGEKHSTKRSKSVFCWGFSATGALGRHSIFGRSQKADGQLEMPKRTVIRAPQRLRFVNPRCHVYDVAAGSGFTVIAATYDGTSHVLFGCGLNTDSQIGCQFNHSNEPLVCVAEPVPIDLPLDSTKRNRQNAEKVIKVACGRAHTVCLTNHANVFTLGNNSFGQCGRPIVDDEKYFASKRVHRIDYDESDPIIDVCCGLDHTLLLTKSGVVYSFGWGNDGQLGQGSNRSSWKLSKVIGDVQNERIIKVSSAGDCVLAINDKGQVFGWGNNEYGQLAMANTNDTQIHTSKHVRLDDNMIGKVCDVAAAGSMCALVNGSGSVFVWGYGILGFGPSIREKVMPSELNGNLFGRNILNRDTRVSSITAGLHHFGAINNKGELFMWGKNNRANLGIGSKHDMMFPYRISIPTYVLKLSLGIDHSIAIGQRLI</sequence>
<dbReference type="KEGG" id="dpte:113797100"/>
<name>A0A6P6YD04_DERPT</name>
<dbReference type="GO" id="GO:0005085">
    <property type="term" value="F:guanyl-nucleotide exchange factor activity"/>
    <property type="evidence" value="ECO:0007669"/>
    <property type="project" value="TreeGrafter"/>
</dbReference>
<dbReference type="GO" id="GO:0019843">
    <property type="term" value="F:rRNA binding"/>
    <property type="evidence" value="ECO:0007669"/>
    <property type="project" value="TreeGrafter"/>
</dbReference>
<keyword evidence="2" id="KW-1185">Reference proteome</keyword>
<feature type="repeat" description="RCC1" evidence="1">
    <location>
        <begin position="192"/>
        <end position="248"/>
    </location>
</feature>
<dbReference type="OrthoDB" id="70707at2759"/>
<evidence type="ECO:0000313" key="2">
    <source>
        <dbReference type="Proteomes" id="UP000515146"/>
    </source>
</evidence>
<dbReference type="PROSITE" id="PS00626">
    <property type="entry name" value="RCC1_2"/>
    <property type="match status" value="1"/>
</dbReference>
<dbReference type="OMA" id="GSFCMAL"/>
<dbReference type="AlphaFoldDB" id="A0A6P6YD04"/>
<feature type="repeat" description="RCC1" evidence="1">
    <location>
        <begin position="125"/>
        <end position="191"/>
    </location>
</feature>
<dbReference type="SUPFAM" id="SSF50985">
    <property type="entry name" value="RCC1/BLIP-II"/>
    <property type="match status" value="1"/>
</dbReference>
<dbReference type="Pfam" id="PF00415">
    <property type="entry name" value="RCC1"/>
    <property type="match status" value="3"/>
</dbReference>
<dbReference type="InterPro" id="IPR053035">
    <property type="entry name" value="Mitochondrial_GEF_domain"/>
</dbReference>
<dbReference type="InterPro" id="IPR000408">
    <property type="entry name" value="Reg_chr_condens"/>
</dbReference>
<reference evidence="3" key="1">
    <citation type="submission" date="2025-08" db="UniProtKB">
        <authorList>
            <consortium name="RefSeq"/>
        </authorList>
    </citation>
    <scope>IDENTIFICATION</scope>
    <source>
        <strain evidence="3">Airmid</strain>
    </source>
</reference>
<evidence type="ECO:0000256" key="1">
    <source>
        <dbReference type="PROSITE-ProRule" id="PRU00235"/>
    </source>
</evidence>
<dbReference type="PANTHER" id="PTHR46337">
    <property type="entry name" value="RCC1-LIKE G EXCHANGING FACTOR-LIKE PROTEIN"/>
    <property type="match status" value="1"/>
</dbReference>
<dbReference type="RefSeq" id="XP_027203227.1">
    <property type="nucleotide sequence ID" value="XM_027347426.1"/>
</dbReference>
<evidence type="ECO:0000313" key="3">
    <source>
        <dbReference type="RefSeq" id="XP_027203227.1"/>
    </source>
</evidence>
<dbReference type="FunCoup" id="A0A6P6YD04">
    <property type="interactions" value="546"/>
</dbReference>
<dbReference type="Proteomes" id="UP000515146">
    <property type="component" value="Unplaced"/>
</dbReference>
<feature type="repeat" description="RCC1" evidence="1">
    <location>
        <begin position="52"/>
        <end position="120"/>
    </location>
</feature>
<dbReference type="PANTHER" id="PTHR46337:SF1">
    <property type="entry name" value="RCC1-LIKE G EXCHANGING FACTOR-LIKE PROTEIN"/>
    <property type="match status" value="1"/>
</dbReference>
<dbReference type="PROSITE" id="PS50012">
    <property type="entry name" value="RCC1_3"/>
    <property type="match status" value="7"/>
</dbReference>
<dbReference type="GeneID" id="113797100"/>
<dbReference type="GO" id="GO:0070131">
    <property type="term" value="P:positive regulation of mitochondrial translation"/>
    <property type="evidence" value="ECO:0007669"/>
    <property type="project" value="TreeGrafter"/>
</dbReference>
<feature type="repeat" description="RCC1" evidence="1">
    <location>
        <begin position="249"/>
        <end position="301"/>
    </location>
</feature>
<protein>
    <submittedName>
        <fullName evidence="3">RCC1-like G exchanging factor-like protein</fullName>
    </submittedName>
</protein>
<dbReference type="Gene3D" id="2.130.10.30">
    <property type="entry name" value="Regulator of chromosome condensation 1/beta-lactamase-inhibitor protein II"/>
    <property type="match status" value="2"/>
</dbReference>
<proteinExistence type="predicted"/>
<dbReference type="GO" id="GO:0005743">
    <property type="term" value="C:mitochondrial inner membrane"/>
    <property type="evidence" value="ECO:0007669"/>
    <property type="project" value="TreeGrafter"/>
</dbReference>
<dbReference type="InterPro" id="IPR009091">
    <property type="entry name" value="RCC1/BLIP-II"/>
</dbReference>
<organism evidence="2 3">
    <name type="scientific">Dermatophagoides pteronyssinus</name>
    <name type="common">European house dust mite</name>
    <dbReference type="NCBI Taxonomy" id="6956"/>
    <lineage>
        <taxon>Eukaryota</taxon>
        <taxon>Metazoa</taxon>
        <taxon>Ecdysozoa</taxon>
        <taxon>Arthropoda</taxon>
        <taxon>Chelicerata</taxon>
        <taxon>Arachnida</taxon>
        <taxon>Acari</taxon>
        <taxon>Acariformes</taxon>
        <taxon>Sarcoptiformes</taxon>
        <taxon>Astigmata</taxon>
        <taxon>Psoroptidia</taxon>
        <taxon>Analgoidea</taxon>
        <taxon>Pyroglyphidae</taxon>
        <taxon>Dermatophagoidinae</taxon>
        <taxon>Dermatophagoides</taxon>
    </lineage>
</organism>